<dbReference type="InterPro" id="IPR036291">
    <property type="entry name" value="NAD(P)-bd_dom_sf"/>
</dbReference>
<dbReference type="PRINTS" id="PR00080">
    <property type="entry name" value="SDRFAMILY"/>
</dbReference>
<dbReference type="Gene3D" id="3.40.50.720">
    <property type="entry name" value="NAD(P)-binding Rossmann-like Domain"/>
    <property type="match status" value="1"/>
</dbReference>
<dbReference type="PANTHER" id="PTHR44196">
    <property type="entry name" value="DEHYDROGENASE/REDUCTASE SDR FAMILY MEMBER 7B"/>
    <property type="match status" value="1"/>
</dbReference>
<protein>
    <submittedName>
        <fullName evidence="5">SDR family NAD(P)-dependent oxidoreductase</fullName>
    </submittedName>
</protein>
<proteinExistence type="inferred from homology"/>
<dbReference type="Proteomes" id="UP001386437">
    <property type="component" value="Unassembled WGS sequence"/>
</dbReference>
<comment type="similarity">
    <text evidence="1 3">Belongs to the short-chain dehydrogenases/reductases (SDR) family.</text>
</comment>
<keyword evidence="6" id="KW-1185">Reference proteome</keyword>
<reference evidence="5 6" key="1">
    <citation type="journal article" date="2022" name="Arch. Microbiol.">
        <title>Paraburkholderia bengalensis sp. nov. isolated from roots of Oryza sativa, IR64.</title>
        <authorList>
            <person name="Nag P."/>
            <person name="Mondal N."/>
            <person name="Sarkar J."/>
            <person name="Das S."/>
        </authorList>
    </citation>
    <scope>NUCLEOTIDE SEQUENCE [LARGE SCALE GENOMIC DNA]</scope>
    <source>
        <strain evidence="5 6">IR64_4_BI</strain>
    </source>
</reference>
<dbReference type="PANTHER" id="PTHR44196:SF1">
    <property type="entry name" value="DEHYDROGENASE_REDUCTASE SDR FAMILY MEMBER 7B"/>
    <property type="match status" value="1"/>
</dbReference>
<keyword evidence="4" id="KW-0812">Transmembrane</keyword>
<feature type="transmembrane region" description="Helical" evidence="4">
    <location>
        <begin position="310"/>
        <end position="327"/>
    </location>
</feature>
<dbReference type="NCBIfam" id="NF005495">
    <property type="entry name" value="PRK07109.1"/>
    <property type="match status" value="1"/>
</dbReference>
<organism evidence="5 6">
    <name type="scientific">Paraburkholderia bengalensis</name>
    <dbReference type="NCBI Taxonomy" id="2747562"/>
    <lineage>
        <taxon>Bacteria</taxon>
        <taxon>Pseudomonadati</taxon>
        <taxon>Pseudomonadota</taxon>
        <taxon>Betaproteobacteria</taxon>
        <taxon>Burkholderiales</taxon>
        <taxon>Burkholderiaceae</taxon>
        <taxon>Paraburkholderia</taxon>
    </lineage>
</organism>
<name>A0ABU8J3R2_9BURK</name>
<dbReference type="PRINTS" id="PR00081">
    <property type="entry name" value="GDHRDH"/>
</dbReference>
<dbReference type="InterPro" id="IPR002347">
    <property type="entry name" value="SDR_fam"/>
</dbReference>
<evidence type="ECO:0000256" key="4">
    <source>
        <dbReference type="SAM" id="Phobius"/>
    </source>
</evidence>
<dbReference type="SUPFAM" id="SSF51735">
    <property type="entry name" value="NAD(P)-binding Rossmann-fold domains"/>
    <property type="match status" value="1"/>
</dbReference>
<evidence type="ECO:0000313" key="5">
    <source>
        <dbReference type="EMBL" id="MEI6002337.1"/>
    </source>
</evidence>
<evidence type="ECO:0000256" key="2">
    <source>
        <dbReference type="ARBA" id="ARBA00023002"/>
    </source>
</evidence>
<evidence type="ECO:0000256" key="3">
    <source>
        <dbReference type="RuleBase" id="RU000363"/>
    </source>
</evidence>
<dbReference type="EMBL" id="JACFYJ010000106">
    <property type="protein sequence ID" value="MEI6002337.1"/>
    <property type="molecule type" value="Genomic_DNA"/>
</dbReference>
<evidence type="ECO:0000256" key="1">
    <source>
        <dbReference type="ARBA" id="ARBA00006484"/>
    </source>
</evidence>
<evidence type="ECO:0000313" key="6">
    <source>
        <dbReference type="Proteomes" id="UP001386437"/>
    </source>
</evidence>
<keyword evidence="2" id="KW-0560">Oxidoreductase</keyword>
<comment type="caution">
    <text evidence="5">The sequence shown here is derived from an EMBL/GenBank/DDBJ whole genome shotgun (WGS) entry which is preliminary data.</text>
</comment>
<keyword evidence="4" id="KW-0472">Membrane</keyword>
<sequence>MNRIKLKPLNEQVIVITGATSGIGLATARAAAHAGARVMLLGRDETALKTIAENLNASGAQVDYVIADVRDTSQMQAAAERTIERFGGFDTWVNNAGGSIYGRFDEVPIEEQQDLFDTNFWGIVRGSTVAIAHLRKHGGALINLGSEVSDIAVPLQSAYVASKHAVKGCTDALRLELIEERAPVSVTLIKPSGIHTLFVEHARNHLDVEPKLPAPLYAPDVVADAIVHAAVSPRRAIYVGGAAPGNVAFARLAPRLFDAFMGRLGFRMQSTDRAARGTDAGRRSEMLERSPRKRFVHESSFYTRAALHPGWTATLTLGAAALGVLAWKRRH</sequence>
<keyword evidence="4" id="KW-1133">Transmembrane helix</keyword>
<accession>A0ABU8J3R2</accession>
<dbReference type="Pfam" id="PF00106">
    <property type="entry name" value="adh_short"/>
    <property type="match status" value="1"/>
</dbReference>
<gene>
    <name evidence="5" type="ORF">H3V53_36000</name>
</gene>
<dbReference type="RefSeq" id="WP_336601974.1">
    <property type="nucleotide sequence ID" value="NZ_JACFYJ010000106.1"/>
</dbReference>